<evidence type="ECO:0000256" key="1">
    <source>
        <dbReference type="ARBA" id="ARBA00022737"/>
    </source>
</evidence>
<keyword evidence="1" id="KW-0677">Repeat</keyword>
<protein>
    <submittedName>
        <fullName evidence="5">Cytochrome c biosynthesis protein</fullName>
    </submittedName>
</protein>
<dbReference type="AlphaFoldDB" id="A0A8J2Y7U9"/>
<name>A0A8J2Y7U9_9FLAO</name>
<accession>A0A8J2Y7U9</accession>
<sequence>MNFIPAISFAQEKDEEVVLDDLGNVTDVFQEHFFEALKQKAIENYDRALESLEKAAKESPNELAVYFEMAKNHAYLKQWQQAEENYNKVLQMEPGKPEAYEGLYDIYYNTNDYSKAIEVVKKLIPFDKDYKEDLANLYERTEQYGKALQILDELDRELGNSDYRNQLRQQIYIKSDDSGTQISDLEERIKRTPSNEQDFLNLILLYSEADNKEAAFATAKKLIQAKPDSDVAHLALYKFYLDADQPQEAVKSMEVVFRSDKIDAENKFKVLNDFLLFVNDNPGYEEKLEEMVALFSTESKTDQVYEKLADYYLKKEMPEEALQYFELGVEINQGNFNLIKNTLLLQIDFKKFEEAETLSSQSLDLFPSQSLLYLLNGVANLNLENVSKAKTMLETGLDYLIDDTQMERDFYLQLSKVYDSEGNAQKAEEFQNKANKISQNE</sequence>
<dbReference type="Gene3D" id="1.25.40.10">
    <property type="entry name" value="Tetratricopeptide repeat domain"/>
    <property type="match status" value="3"/>
</dbReference>
<dbReference type="EMBL" id="BMGK01000001">
    <property type="protein sequence ID" value="GGD79814.1"/>
    <property type="molecule type" value="Genomic_DNA"/>
</dbReference>
<proteinExistence type="predicted"/>
<dbReference type="InterPro" id="IPR019734">
    <property type="entry name" value="TPR_rpt"/>
</dbReference>
<dbReference type="Pfam" id="PF14559">
    <property type="entry name" value="TPR_19"/>
    <property type="match status" value="1"/>
</dbReference>
<dbReference type="PROSITE" id="PS50005">
    <property type="entry name" value="TPR"/>
    <property type="match status" value="3"/>
</dbReference>
<dbReference type="SUPFAM" id="SSF48452">
    <property type="entry name" value="TPR-like"/>
    <property type="match status" value="3"/>
</dbReference>
<feature type="repeat" description="TPR" evidence="3">
    <location>
        <begin position="302"/>
        <end position="335"/>
    </location>
</feature>
<reference evidence="5" key="1">
    <citation type="journal article" date="2014" name="Int. J. Syst. Evol. Microbiol.">
        <title>Complete genome sequence of Corynebacterium casei LMG S-19264T (=DSM 44701T), isolated from a smear-ripened cheese.</title>
        <authorList>
            <consortium name="US DOE Joint Genome Institute (JGI-PGF)"/>
            <person name="Walter F."/>
            <person name="Albersmeier A."/>
            <person name="Kalinowski J."/>
            <person name="Ruckert C."/>
        </authorList>
    </citation>
    <scope>NUCLEOTIDE SEQUENCE</scope>
    <source>
        <strain evidence="5">CGMCC 1.12924</strain>
    </source>
</reference>
<dbReference type="PANTHER" id="PTHR44943:SF8">
    <property type="entry name" value="TPR REPEAT-CONTAINING PROTEIN MJ0263"/>
    <property type="match status" value="1"/>
</dbReference>
<evidence type="ECO:0000256" key="2">
    <source>
        <dbReference type="ARBA" id="ARBA00022803"/>
    </source>
</evidence>
<dbReference type="Proteomes" id="UP000652231">
    <property type="component" value="Unassembled WGS sequence"/>
</dbReference>
<keyword evidence="2 3" id="KW-0802">TPR repeat</keyword>
<keyword evidence="4" id="KW-0175">Coiled coil</keyword>
<dbReference type="InterPro" id="IPR051685">
    <property type="entry name" value="Ycf3/AcsC/BcsC/TPR_MFPF"/>
</dbReference>
<reference evidence="5" key="2">
    <citation type="submission" date="2020-09" db="EMBL/GenBank/DDBJ databases">
        <authorList>
            <person name="Sun Q."/>
            <person name="Zhou Y."/>
        </authorList>
    </citation>
    <scope>NUCLEOTIDE SEQUENCE</scope>
    <source>
        <strain evidence="5">CGMCC 1.12924</strain>
    </source>
</reference>
<keyword evidence="6" id="KW-1185">Reference proteome</keyword>
<dbReference type="InterPro" id="IPR011990">
    <property type="entry name" value="TPR-like_helical_dom_sf"/>
</dbReference>
<evidence type="ECO:0000256" key="4">
    <source>
        <dbReference type="SAM" id="Coils"/>
    </source>
</evidence>
<dbReference type="PANTHER" id="PTHR44943">
    <property type="entry name" value="CELLULOSE SYNTHASE OPERON PROTEIN C"/>
    <property type="match status" value="1"/>
</dbReference>
<evidence type="ECO:0000313" key="6">
    <source>
        <dbReference type="Proteomes" id="UP000652231"/>
    </source>
</evidence>
<dbReference type="Pfam" id="PF13181">
    <property type="entry name" value="TPR_8"/>
    <property type="match status" value="2"/>
</dbReference>
<organism evidence="5 6">
    <name type="scientific">Planktosalinus lacus</name>
    <dbReference type="NCBI Taxonomy" id="1526573"/>
    <lineage>
        <taxon>Bacteria</taxon>
        <taxon>Pseudomonadati</taxon>
        <taxon>Bacteroidota</taxon>
        <taxon>Flavobacteriia</taxon>
        <taxon>Flavobacteriales</taxon>
        <taxon>Flavobacteriaceae</taxon>
        <taxon>Planktosalinus</taxon>
    </lineage>
</organism>
<dbReference type="SMART" id="SM00028">
    <property type="entry name" value="TPR"/>
    <property type="match status" value="6"/>
</dbReference>
<evidence type="ECO:0000256" key="3">
    <source>
        <dbReference type="PROSITE-ProRule" id="PRU00339"/>
    </source>
</evidence>
<comment type="caution">
    <text evidence="5">The sequence shown here is derived from an EMBL/GenBank/DDBJ whole genome shotgun (WGS) entry which is preliminary data.</text>
</comment>
<feature type="repeat" description="TPR" evidence="3">
    <location>
        <begin position="97"/>
        <end position="130"/>
    </location>
</feature>
<feature type="coiled-coil region" evidence="4">
    <location>
        <begin position="35"/>
        <end position="62"/>
    </location>
</feature>
<evidence type="ECO:0000313" key="5">
    <source>
        <dbReference type="EMBL" id="GGD79814.1"/>
    </source>
</evidence>
<feature type="repeat" description="TPR" evidence="3">
    <location>
        <begin position="63"/>
        <end position="96"/>
    </location>
</feature>
<gene>
    <name evidence="5" type="ORF">GCM10011312_00190</name>
</gene>